<evidence type="ECO:0000313" key="1">
    <source>
        <dbReference type="EMBL" id="TGY63018.1"/>
    </source>
</evidence>
<dbReference type="Proteomes" id="UP000310263">
    <property type="component" value="Unassembled WGS sequence"/>
</dbReference>
<name>A0A4S2F256_9ACTN</name>
<protein>
    <submittedName>
        <fullName evidence="1">Filamentous hemagglutinin family protein</fullName>
    </submittedName>
</protein>
<organism evidence="1 2">
    <name type="scientific">Muricaecibacterium torontonense</name>
    <dbReference type="NCBI Taxonomy" id="3032871"/>
    <lineage>
        <taxon>Bacteria</taxon>
        <taxon>Bacillati</taxon>
        <taxon>Actinomycetota</taxon>
        <taxon>Coriobacteriia</taxon>
        <taxon>Coriobacteriales</taxon>
        <taxon>Atopobiaceae</taxon>
        <taxon>Muricaecibacterium</taxon>
    </lineage>
</organism>
<dbReference type="EMBL" id="SRYE01000001">
    <property type="protein sequence ID" value="TGY63018.1"/>
    <property type="molecule type" value="Genomic_DNA"/>
</dbReference>
<keyword evidence="2" id="KW-1185">Reference proteome</keyword>
<gene>
    <name evidence="1" type="ORF">E5334_00395</name>
</gene>
<reference evidence="1 2" key="1">
    <citation type="submission" date="2019-04" db="EMBL/GenBank/DDBJ databases">
        <title>Microbes associate with the intestines of laboratory mice.</title>
        <authorList>
            <person name="Navarre W."/>
            <person name="Wong E."/>
            <person name="Huang K."/>
            <person name="Tropini C."/>
            <person name="Ng K."/>
            <person name="Yu B."/>
        </authorList>
    </citation>
    <scope>NUCLEOTIDE SEQUENCE [LARGE SCALE GENOMIC DNA]</scope>
    <source>
        <strain evidence="1 2">NM07_P-09</strain>
    </source>
</reference>
<dbReference type="AlphaFoldDB" id="A0A4S2F256"/>
<evidence type="ECO:0000313" key="2">
    <source>
        <dbReference type="Proteomes" id="UP000310263"/>
    </source>
</evidence>
<comment type="caution">
    <text evidence="1">The sequence shown here is derived from an EMBL/GenBank/DDBJ whole genome shotgun (WGS) entry which is preliminary data.</text>
</comment>
<accession>A0A4S2F256</accession>
<sequence>MCEKGGGLGGDFKESKGYALPSGAAQLSHMFRDEPGHLPDTPANRQLIVELVNDENNRLGIDHRGLVWYAKNDIDGSQLWASIYKGIVQNCGRNDPPRPWDDETGLSKNINNIFKRRK</sequence>
<proteinExistence type="predicted"/>